<name>E4KNQ7_9LACT</name>
<dbReference type="Proteomes" id="UP000005990">
    <property type="component" value="Unassembled WGS sequence"/>
</dbReference>
<dbReference type="STRING" id="908337.HMPREF9257_1101"/>
<accession>E4KNQ7</accession>
<sequence>MSSTTFIRVLQQAKIKDFLLLARSQVRQFQGFPQDMIE</sequence>
<evidence type="ECO:0000313" key="1">
    <source>
        <dbReference type="EMBL" id="EFR31408.1"/>
    </source>
</evidence>
<reference evidence="1 2" key="1">
    <citation type="submission" date="2010-10" db="EMBL/GenBank/DDBJ databases">
        <authorList>
            <person name="Durkin A.S."/>
            <person name="Madupu R."/>
            <person name="Torralba M."/>
            <person name="Gillis M."/>
            <person name="Methe B."/>
            <person name="Sutton G."/>
            <person name="Nelson K.E."/>
        </authorList>
    </citation>
    <scope>NUCLEOTIDE SEQUENCE [LARGE SCALE GENOMIC DNA]</scope>
    <source>
        <strain evidence="1 2">ACS-139-V-Col8</strain>
    </source>
</reference>
<comment type="caution">
    <text evidence="1">The sequence shown here is derived from an EMBL/GenBank/DDBJ whole genome shotgun (WGS) entry which is preliminary data.</text>
</comment>
<gene>
    <name evidence="1" type="ORF">HMPREF9257_1101</name>
</gene>
<dbReference type="EMBL" id="AENN01000013">
    <property type="protein sequence ID" value="EFR31408.1"/>
    <property type="molecule type" value="Genomic_DNA"/>
</dbReference>
<proteinExistence type="predicted"/>
<organism evidence="1 2">
    <name type="scientific">Eremococcus coleocola ACS-139-V-Col8</name>
    <dbReference type="NCBI Taxonomy" id="908337"/>
    <lineage>
        <taxon>Bacteria</taxon>
        <taxon>Bacillati</taxon>
        <taxon>Bacillota</taxon>
        <taxon>Bacilli</taxon>
        <taxon>Lactobacillales</taxon>
        <taxon>Aerococcaceae</taxon>
        <taxon>Eremococcus</taxon>
    </lineage>
</organism>
<dbReference type="AlphaFoldDB" id="E4KNQ7"/>
<protein>
    <submittedName>
        <fullName evidence="1">Uncharacterized protein</fullName>
    </submittedName>
</protein>
<keyword evidence="2" id="KW-1185">Reference proteome</keyword>
<evidence type="ECO:0000313" key="2">
    <source>
        <dbReference type="Proteomes" id="UP000005990"/>
    </source>
</evidence>